<accession>A0A0D2Q4J2</accession>
<sequence length="269" mass="29539">MSTPMADSASEIVLDAGVINSVAPSIAEEPIYTEDVYSLISSDQYSVTRSRHVMERYISPSGQASYGLYRSCLTPTIEQLTVVETPDGWFAVYDEQTPTDNQAQADLNATPCEALAVFTQTVRRPFNDPPPAQNVPVAEVPEPALPEEPAAVSPPQTSTAQPTRASRRVRVLPNDRMGSAANKFYLRVRERQSNGAADESWRPFPVQVSVPEPSTAGTKRKRNEDDVGDSAPSEPSRSGKRWRGSVTIRTSFLGFSCNFDLKLWPWTTG</sequence>
<evidence type="ECO:0000256" key="1">
    <source>
        <dbReference type="SAM" id="MobiDB-lite"/>
    </source>
</evidence>
<evidence type="ECO:0000313" key="3">
    <source>
        <dbReference type="Proteomes" id="UP000054270"/>
    </source>
</evidence>
<feature type="region of interest" description="Disordered" evidence="1">
    <location>
        <begin position="195"/>
        <end position="242"/>
    </location>
</feature>
<organism evidence="2 3">
    <name type="scientific">Hypholoma sublateritium (strain FD-334 SS-4)</name>
    <dbReference type="NCBI Taxonomy" id="945553"/>
    <lineage>
        <taxon>Eukaryota</taxon>
        <taxon>Fungi</taxon>
        <taxon>Dikarya</taxon>
        <taxon>Basidiomycota</taxon>
        <taxon>Agaricomycotina</taxon>
        <taxon>Agaricomycetes</taxon>
        <taxon>Agaricomycetidae</taxon>
        <taxon>Agaricales</taxon>
        <taxon>Agaricineae</taxon>
        <taxon>Strophariaceae</taxon>
        <taxon>Hypholoma</taxon>
    </lineage>
</organism>
<feature type="compositionally biased region" description="Low complexity" evidence="1">
    <location>
        <begin position="146"/>
        <end position="155"/>
    </location>
</feature>
<keyword evidence="3" id="KW-1185">Reference proteome</keyword>
<dbReference type="EMBL" id="KN817527">
    <property type="protein sequence ID" value="KJA26515.1"/>
    <property type="molecule type" value="Genomic_DNA"/>
</dbReference>
<gene>
    <name evidence="2" type="ORF">HYPSUDRAFT_84405</name>
</gene>
<feature type="region of interest" description="Disordered" evidence="1">
    <location>
        <begin position="146"/>
        <end position="173"/>
    </location>
</feature>
<dbReference type="Proteomes" id="UP000054270">
    <property type="component" value="Unassembled WGS sequence"/>
</dbReference>
<reference evidence="3" key="1">
    <citation type="submission" date="2014-04" db="EMBL/GenBank/DDBJ databases">
        <title>Evolutionary Origins and Diversification of the Mycorrhizal Mutualists.</title>
        <authorList>
            <consortium name="DOE Joint Genome Institute"/>
            <consortium name="Mycorrhizal Genomics Consortium"/>
            <person name="Kohler A."/>
            <person name="Kuo A."/>
            <person name="Nagy L.G."/>
            <person name="Floudas D."/>
            <person name="Copeland A."/>
            <person name="Barry K.W."/>
            <person name="Cichocki N."/>
            <person name="Veneault-Fourrey C."/>
            <person name="LaButti K."/>
            <person name="Lindquist E.A."/>
            <person name="Lipzen A."/>
            <person name="Lundell T."/>
            <person name="Morin E."/>
            <person name="Murat C."/>
            <person name="Riley R."/>
            <person name="Ohm R."/>
            <person name="Sun H."/>
            <person name="Tunlid A."/>
            <person name="Henrissat B."/>
            <person name="Grigoriev I.V."/>
            <person name="Hibbett D.S."/>
            <person name="Martin F."/>
        </authorList>
    </citation>
    <scope>NUCLEOTIDE SEQUENCE [LARGE SCALE GENOMIC DNA]</scope>
    <source>
        <strain evidence="3">FD-334 SS-4</strain>
    </source>
</reference>
<evidence type="ECO:0000313" key="2">
    <source>
        <dbReference type="EMBL" id="KJA26515.1"/>
    </source>
</evidence>
<dbReference type="AlphaFoldDB" id="A0A0D2Q4J2"/>
<proteinExistence type="predicted"/>
<name>A0A0D2Q4J2_HYPSF</name>
<protein>
    <submittedName>
        <fullName evidence="2">Uncharacterized protein</fullName>
    </submittedName>
</protein>